<protein>
    <recommendedName>
        <fullName evidence="5">Xylanolytic transcriptional activator regulatory domain-containing protein</fullName>
    </recommendedName>
</protein>
<dbReference type="SMART" id="SM00906">
    <property type="entry name" value="Fungal_trans"/>
    <property type="match status" value="1"/>
</dbReference>
<evidence type="ECO:0000256" key="3">
    <source>
        <dbReference type="ARBA" id="ARBA00023125"/>
    </source>
</evidence>
<dbReference type="GO" id="GO:0005634">
    <property type="term" value="C:nucleus"/>
    <property type="evidence" value="ECO:0007669"/>
    <property type="project" value="UniProtKB-SubCell"/>
</dbReference>
<evidence type="ECO:0000256" key="4">
    <source>
        <dbReference type="ARBA" id="ARBA00023242"/>
    </source>
</evidence>
<keyword evidence="7" id="KW-1185">Reference proteome</keyword>
<dbReference type="GO" id="GO:0003700">
    <property type="term" value="F:DNA-binding transcription factor activity"/>
    <property type="evidence" value="ECO:0007669"/>
    <property type="project" value="InterPro"/>
</dbReference>
<feature type="domain" description="Xylanolytic transcriptional activator regulatory" evidence="5">
    <location>
        <begin position="120"/>
        <end position="193"/>
    </location>
</feature>
<dbReference type="InterPro" id="IPR050987">
    <property type="entry name" value="AtrR-like"/>
</dbReference>
<gene>
    <name evidence="6" type="ORF">GALMADRAFT_68653</name>
</gene>
<keyword evidence="3" id="KW-0238">DNA-binding</keyword>
<comment type="subcellular location">
    <subcellularLocation>
        <location evidence="1">Nucleus</location>
    </subcellularLocation>
</comment>
<dbReference type="EMBL" id="KL142380">
    <property type="protein sequence ID" value="KDR75839.1"/>
    <property type="molecule type" value="Genomic_DNA"/>
</dbReference>
<dbReference type="Proteomes" id="UP000027222">
    <property type="component" value="Unassembled WGS sequence"/>
</dbReference>
<dbReference type="CDD" id="cd12148">
    <property type="entry name" value="fungal_TF_MHR"/>
    <property type="match status" value="1"/>
</dbReference>
<name>A0A067T7E2_GALM3</name>
<dbReference type="OrthoDB" id="4456959at2759"/>
<evidence type="ECO:0000313" key="7">
    <source>
        <dbReference type="Proteomes" id="UP000027222"/>
    </source>
</evidence>
<reference evidence="7" key="1">
    <citation type="journal article" date="2014" name="Proc. Natl. Acad. Sci. U.S.A.">
        <title>Extensive sampling of basidiomycete genomes demonstrates inadequacy of the white-rot/brown-rot paradigm for wood decay fungi.</title>
        <authorList>
            <person name="Riley R."/>
            <person name="Salamov A.A."/>
            <person name="Brown D.W."/>
            <person name="Nagy L.G."/>
            <person name="Floudas D."/>
            <person name="Held B.W."/>
            <person name="Levasseur A."/>
            <person name="Lombard V."/>
            <person name="Morin E."/>
            <person name="Otillar R."/>
            <person name="Lindquist E.A."/>
            <person name="Sun H."/>
            <person name="LaButti K.M."/>
            <person name="Schmutz J."/>
            <person name="Jabbour D."/>
            <person name="Luo H."/>
            <person name="Baker S.E."/>
            <person name="Pisabarro A.G."/>
            <person name="Walton J.D."/>
            <person name="Blanchette R.A."/>
            <person name="Henrissat B."/>
            <person name="Martin F."/>
            <person name="Cullen D."/>
            <person name="Hibbett D.S."/>
            <person name="Grigoriev I.V."/>
        </authorList>
    </citation>
    <scope>NUCLEOTIDE SEQUENCE [LARGE SCALE GENOMIC DNA]</scope>
    <source>
        <strain evidence="7">CBS 339.88</strain>
    </source>
</reference>
<keyword evidence="4" id="KW-0539">Nucleus</keyword>
<dbReference type="HOGENOM" id="CLU_006019_3_1_1"/>
<proteinExistence type="predicted"/>
<dbReference type="PANTHER" id="PTHR46910">
    <property type="entry name" value="TRANSCRIPTION FACTOR PDR1"/>
    <property type="match status" value="1"/>
</dbReference>
<dbReference type="GO" id="GO:0003677">
    <property type="term" value="F:DNA binding"/>
    <property type="evidence" value="ECO:0007669"/>
    <property type="project" value="UniProtKB-KW"/>
</dbReference>
<evidence type="ECO:0000256" key="1">
    <source>
        <dbReference type="ARBA" id="ARBA00004123"/>
    </source>
</evidence>
<sequence>FPPPDLADNLVELYFRHSNSIFPLLHRPTFNRQWQERLHHRNIWFTCVCLSIFAIASRWCHDQRVLPEKSTLADGNTGRRITGQIHRVRRSLFHPASLFEVQTFTLMAMYLRGGATYPAAWLIVSTGIRKAQDVGAHRKRVYRGVPNIDDELWKRAFWHLVVFDRLGGAYLGRACGLAEEDFDLDLPLEVDDDYWEATEDGHGPFKQPSGVPSMVTAFNEFIKLTQIMAFAIRTLYTIDKSQVYRGIIPLERGNLVKQLSLAMEEWKERIPKYLRWQDTMDVPVFSAQSATLFSTFYLTRMLVHRPLIAPSPPNSPFEKGSEVAVSMSDPAILICSEAASACARIVEFQLQHGIHDFNVPNIIGVSHASAALLLLSAWKLKVQERDLRRKDVADIKPPLAQRIEQKVADIKIFLHALEELRPRWEAVDTLL</sequence>
<dbReference type="InterPro" id="IPR007219">
    <property type="entry name" value="XnlR_reg_dom"/>
</dbReference>
<keyword evidence="2" id="KW-0479">Metal-binding</keyword>
<dbReference type="Pfam" id="PF04082">
    <property type="entry name" value="Fungal_trans"/>
    <property type="match status" value="1"/>
</dbReference>
<evidence type="ECO:0000256" key="2">
    <source>
        <dbReference type="ARBA" id="ARBA00022723"/>
    </source>
</evidence>
<accession>A0A067T7E2</accession>
<feature type="non-terminal residue" evidence="6">
    <location>
        <position position="1"/>
    </location>
</feature>
<dbReference type="GO" id="GO:0008270">
    <property type="term" value="F:zinc ion binding"/>
    <property type="evidence" value="ECO:0007669"/>
    <property type="project" value="InterPro"/>
</dbReference>
<evidence type="ECO:0000313" key="6">
    <source>
        <dbReference type="EMBL" id="KDR75839.1"/>
    </source>
</evidence>
<dbReference type="GO" id="GO:0006351">
    <property type="term" value="P:DNA-templated transcription"/>
    <property type="evidence" value="ECO:0007669"/>
    <property type="project" value="InterPro"/>
</dbReference>
<organism evidence="6 7">
    <name type="scientific">Galerina marginata (strain CBS 339.88)</name>
    <dbReference type="NCBI Taxonomy" id="685588"/>
    <lineage>
        <taxon>Eukaryota</taxon>
        <taxon>Fungi</taxon>
        <taxon>Dikarya</taxon>
        <taxon>Basidiomycota</taxon>
        <taxon>Agaricomycotina</taxon>
        <taxon>Agaricomycetes</taxon>
        <taxon>Agaricomycetidae</taxon>
        <taxon>Agaricales</taxon>
        <taxon>Agaricineae</taxon>
        <taxon>Strophariaceae</taxon>
        <taxon>Galerina</taxon>
    </lineage>
</organism>
<dbReference type="PANTHER" id="PTHR46910:SF3">
    <property type="entry name" value="HALOTOLERANCE PROTEIN 9-RELATED"/>
    <property type="match status" value="1"/>
</dbReference>
<evidence type="ECO:0000259" key="5">
    <source>
        <dbReference type="SMART" id="SM00906"/>
    </source>
</evidence>
<dbReference type="AlphaFoldDB" id="A0A067T7E2"/>